<accession>A0A8S5T0K2</accession>
<name>A0A8S5T0K2_9CAUD</name>
<organism evidence="1">
    <name type="scientific">Siphoviridae sp. ctiJm4</name>
    <dbReference type="NCBI Taxonomy" id="2827916"/>
    <lineage>
        <taxon>Viruses</taxon>
        <taxon>Duplodnaviria</taxon>
        <taxon>Heunggongvirae</taxon>
        <taxon>Uroviricota</taxon>
        <taxon>Caudoviricetes</taxon>
    </lineage>
</organism>
<reference evidence="1" key="1">
    <citation type="journal article" date="2021" name="Proc. Natl. Acad. Sci. U.S.A.">
        <title>A Catalog of Tens of Thousands of Viruses from Human Metagenomes Reveals Hidden Associations with Chronic Diseases.</title>
        <authorList>
            <person name="Tisza M.J."/>
            <person name="Buck C.B."/>
        </authorList>
    </citation>
    <scope>NUCLEOTIDE SEQUENCE</scope>
    <source>
        <strain evidence="1">CtiJm4</strain>
    </source>
</reference>
<protein>
    <submittedName>
        <fullName evidence="1">Major capsid protein</fullName>
    </submittedName>
</protein>
<proteinExistence type="predicted"/>
<evidence type="ECO:0000313" key="1">
    <source>
        <dbReference type="EMBL" id="DAF56892.1"/>
    </source>
</evidence>
<dbReference type="InterPro" id="IPR045404">
    <property type="entry name" value="Gp13-like"/>
</dbReference>
<dbReference type="Pfam" id="PF20036">
    <property type="entry name" value="Gp13-like"/>
    <property type="match status" value="1"/>
</dbReference>
<sequence>MSLTALEVFERTVYGTGQELIKENVQVFNTNSKGAIVLGTKSILGDFEQSMNLILGQDLIKSRNPYADNTLTAKGFSRVKDNAVKMGLGMHPIEWTHAEFNWVKQNPELAGVKIARAMADQTTKYMAEVAIGALATCLNSNNAVKTSIPNTAKLTHLDLIKAVKPMGDQYNSIELFVMHSTQYFDLVETTFKNAERLFDFGGITIMRNALGQTFLITDNKSLVTTQANYVLGLKKNSAFVGYEEDFVSEIVPITGKENLGKRFQAEWTSTLKVSNYRYKTSDTMNGLSYSAITTASNWERISDKVKDETGVIIANAKA</sequence>
<dbReference type="EMBL" id="BK032724">
    <property type="protein sequence ID" value="DAF56892.1"/>
    <property type="molecule type" value="Genomic_DNA"/>
</dbReference>